<dbReference type="EMBL" id="JACNJN010000157">
    <property type="protein sequence ID" value="MBC8336348.1"/>
    <property type="molecule type" value="Genomic_DNA"/>
</dbReference>
<evidence type="ECO:0000256" key="5">
    <source>
        <dbReference type="ARBA" id="ARBA00022676"/>
    </source>
</evidence>
<comment type="similarity">
    <text evidence="3">Belongs to the PNP/MTAP phosphorylase family.</text>
</comment>
<proteinExistence type="inferred from homology"/>
<dbReference type="InterPro" id="IPR011268">
    <property type="entry name" value="Purine_phosphorylase"/>
</dbReference>
<dbReference type="CDD" id="cd09009">
    <property type="entry name" value="PNP-EcPNPII_like"/>
    <property type="match status" value="1"/>
</dbReference>
<dbReference type="GO" id="GO:0005737">
    <property type="term" value="C:cytoplasm"/>
    <property type="evidence" value="ECO:0007669"/>
    <property type="project" value="TreeGrafter"/>
</dbReference>
<sequence>VMQRLGAEIMIVTNAAGGIADAHQPGDIMLITDHINFPGLVGNSPLHGQNLDDFGPRFPDMTQAYDPELLDLARKIAKEENVPYHEGVYIGLSGPSFETPAELRFLKMIGADSVGMSTVTEVSVARHGGMRVLGLSGISNKAHTQISFVATHEDVLEAGKMIVPKMETIIRGILREI</sequence>
<dbReference type="AlphaFoldDB" id="A0A8J6NN43"/>
<dbReference type="Pfam" id="PF01048">
    <property type="entry name" value="PNP_UDP_1"/>
    <property type="match status" value="1"/>
</dbReference>
<evidence type="ECO:0000259" key="9">
    <source>
        <dbReference type="Pfam" id="PF01048"/>
    </source>
</evidence>
<accession>A0A8J6NN43</accession>
<reference evidence="10 11" key="1">
    <citation type="submission" date="2020-08" db="EMBL/GenBank/DDBJ databases">
        <title>Bridging the membrane lipid divide: bacteria of the FCB group superphylum have the potential to synthesize archaeal ether lipids.</title>
        <authorList>
            <person name="Villanueva L."/>
            <person name="Von Meijenfeldt F.A.B."/>
            <person name="Westbye A.B."/>
            <person name="Yadav S."/>
            <person name="Hopmans E.C."/>
            <person name="Dutilh B.E."/>
            <person name="Sinninghe Damste J.S."/>
        </authorList>
    </citation>
    <scope>NUCLEOTIDE SEQUENCE [LARGE SCALE GENOMIC DNA]</scope>
    <source>
        <strain evidence="10">NIOZ-UU36</strain>
    </source>
</reference>
<dbReference type="GO" id="GO:0009116">
    <property type="term" value="P:nucleoside metabolic process"/>
    <property type="evidence" value="ECO:0007669"/>
    <property type="project" value="InterPro"/>
</dbReference>
<feature type="non-terminal residue" evidence="10">
    <location>
        <position position="1"/>
    </location>
</feature>
<dbReference type="Gene3D" id="3.40.50.1580">
    <property type="entry name" value="Nucleoside phosphorylase domain"/>
    <property type="match status" value="1"/>
</dbReference>
<evidence type="ECO:0000256" key="6">
    <source>
        <dbReference type="ARBA" id="ARBA00022679"/>
    </source>
</evidence>
<feature type="domain" description="Nucleoside phosphorylase" evidence="9">
    <location>
        <begin position="1"/>
        <end position="175"/>
    </location>
</feature>
<dbReference type="Proteomes" id="UP000614469">
    <property type="component" value="Unassembled WGS sequence"/>
</dbReference>
<organism evidence="10 11">
    <name type="scientific">Candidatus Desulfolinea nitratireducens</name>
    <dbReference type="NCBI Taxonomy" id="2841698"/>
    <lineage>
        <taxon>Bacteria</taxon>
        <taxon>Bacillati</taxon>
        <taxon>Chloroflexota</taxon>
        <taxon>Anaerolineae</taxon>
        <taxon>Anaerolineales</taxon>
        <taxon>Anaerolineales incertae sedis</taxon>
        <taxon>Candidatus Desulfolinea</taxon>
    </lineage>
</organism>
<evidence type="ECO:0000313" key="11">
    <source>
        <dbReference type="Proteomes" id="UP000614469"/>
    </source>
</evidence>
<dbReference type="NCBIfam" id="TIGR01697">
    <property type="entry name" value="PNPH-PUNA-XAPA"/>
    <property type="match status" value="1"/>
</dbReference>
<comment type="catalytic activity">
    <reaction evidence="8">
        <text>a purine 2'-deoxy-D-ribonucleoside + phosphate = a purine nucleobase + 2-deoxy-alpha-D-ribose 1-phosphate</text>
        <dbReference type="Rhea" id="RHEA:36431"/>
        <dbReference type="ChEBI" id="CHEBI:26386"/>
        <dbReference type="ChEBI" id="CHEBI:43474"/>
        <dbReference type="ChEBI" id="CHEBI:57259"/>
        <dbReference type="ChEBI" id="CHEBI:142361"/>
        <dbReference type="EC" id="2.4.2.1"/>
    </reaction>
</comment>
<keyword evidence="5 10" id="KW-0328">Glycosyltransferase</keyword>
<comment type="pathway">
    <text evidence="2">Purine metabolism; purine nucleoside salvage.</text>
</comment>
<protein>
    <recommendedName>
        <fullName evidence="4">purine-nucleoside phosphorylase</fullName>
        <ecNumber evidence="4">2.4.2.1</ecNumber>
    </recommendedName>
    <alternativeName>
        <fullName evidence="7">Inosine-guanosine phosphorylase</fullName>
    </alternativeName>
</protein>
<comment type="function">
    <text evidence="1">The purine nucleoside phosphorylases catalyze the phosphorolytic breakdown of the N-glycosidic bond in the beta-(deoxy)ribonucleoside molecules, with the formation of the corresponding free purine bases and pentose-1-phosphate. Cleaves guanosine, inosine, 2'-deoxyguanosine and 2'-deoxyinosine.</text>
</comment>
<evidence type="ECO:0000313" key="10">
    <source>
        <dbReference type="EMBL" id="MBC8336348.1"/>
    </source>
</evidence>
<evidence type="ECO:0000256" key="7">
    <source>
        <dbReference type="ARBA" id="ARBA00031036"/>
    </source>
</evidence>
<dbReference type="InterPro" id="IPR035994">
    <property type="entry name" value="Nucleoside_phosphorylase_sf"/>
</dbReference>
<evidence type="ECO:0000256" key="3">
    <source>
        <dbReference type="ARBA" id="ARBA00006751"/>
    </source>
</evidence>
<evidence type="ECO:0000256" key="8">
    <source>
        <dbReference type="ARBA" id="ARBA00048556"/>
    </source>
</evidence>
<dbReference type="InterPro" id="IPR000845">
    <property type="entry name" value="Nucleoside_phosphorylase_d"/>
</dbReference>
<dbReference type="GO" id="GO:0004731">
    <property type="term" value="F:purine-nucleoside phosphorylase activity"/>
    <property type="evidence" value="ECO:0007669"/>
    <property type="project" value="UniProtKB-EC"/>
</dbReference>
<dbReference type="SUPFAM" id="SSF53167">
    <property type="entry name" value="Purine and uridine phosphorylases"/>
    <property type="match status" value="1"/>
</dbReference>
<dbReference type="PANTHER" id="PTHR11904:SF9">
    <property type="entry name" value="PURINE NUCLEOSIDE PHOSPHORYLASE-RELATED"/>
    <property type="match status" value="1"/>
</dbReference>
<dbReference type="EC" id="2.4.2.1" evidence="4"/>
<name>A0A8J6NN43_9CHLR</name>
<evidence type="ECO:0000256" key="1">
    <source>
        <dbReference type="ARBA" id="ARBA00002678"/>
    </source>
</evidence>
<dbReference type="PANTHER" id="PTHR11904">
    <property type="entry name" value="METHYLTHIOADENOSINE/PURINE NUCLEOSIDE PHOSPHORYLASE"/>
    <property type="match status" value="1"/>
</dbReference>
<comment type="caution">
    <text evidence="10">The sequence shown here is derived from an EMBL/GenBank/DDBJ whole genome shotgun (WGS) entry which is preliminary data.</text>
</comment>
<evidence type="ECO:0000256" key="2">
    <source>
        <dbReference type="ARBA" id="ARBA00005058"/>
    </source>
</evidence>
<gene>
    <name evidence="10" type="ORF">H8E29_13875</name>
</gene>
<keyword evidence="6 10" id="KW-0808">Transferase</keyword>
<dbReference type="UniPathway" id="UPA00606"/>
<dbReference type="NCBIfam" id="NF006054">
    <property type="entry name" value="PRK08202.1"/>
    <property type="match status" value="1"/>
</dbReference>
<evidence type="ECO:0000256" key="4">
    <source>
        <dbReference type="ARBA" id="ARBA00011886"/>
    </source>
</evidence>